<feature type="coiled-coil region" evidence="3">
    <location>
        <begin position="166"/>
        <end position="193"/>
    </location>
</feature>
<evidence type="ECO:0000256" key="1">
    <source>
        <dbReference type="ARBA" id="ARBA00004196"/>
    </source>
</evidence>
<dbReference type="InterPro" id="IPR038352">
    <property type="entry name" value="Imelysin_sf"/>
</dbReference>
<evidence type="ECO:0000313" key="6">
    <source>
        <dbReference type="EMBL" id="POB01159.1"/>
    </source>
</evidence>
<feature type="domain" description="Imelysin-like" evidence="5">
    <location>
        <begin position="40"/>
        <end position="320"/>
    </location>
</feature>
<evidence type="ECO:0000256" key="2">
    <source>
        <dbReference type="ARBA" id="ARBA00022729"/>
    </source>
</evidence>
<dbReference type="CDD" id="cd14659">
    <property type="entry name" value="Imelysin-like_IPPA"/>
    <property type="match status" value="1"/>
</dbReference>
<evidence type="ECO:0000256" key="3">
    <source>
        <dbReference type="SAM" id="Coils"/>
    </source>
</evidence>
<dbReference type="EMBL" id="PPSK01000022">
    <property type="protein sequence ID" value="POB01159.1"/>
    <property type="molecule type" value="Genomic_DNA"/>
</dbReference>
<keyword evidence="3" id="KW-0175">Coiled coil</keyword>
<dbReference type="RefSeq" id="WP_104739622.1">
    <property type="nucleotide sequence ID" value="NZ_BMHR01000005.1"/>
</dbReference>
<dbReference type="Gene3D" id="1.20.1420.20">
    <property type="entry name" value="M75 peptidase, HXXE motif"/>
    <property type="match status" value="1"/>
</dbReference>
<evidence type="ECO:0000256" key="4">
    <source>
        <dbReference type="SAM" id="SignalP"/>
    </source>
</evidence>
<feature type="chain" id="PRO_5015104856" description="Imelysin-like domain-containing protein" evidence="4">
    <location>
        <begin position="25"/>
        <end position="345"/>
    </location>
</feature>
<dbReference type="InterPro" id="IPR018976">
    <property type="entry name" value="Imelysin-like"/>
</dbReference>
<name>A0A2P4ERA2_9GAMM</name>
<protein>
    <recommendedName>
        <fullName evidence="5">Imelysin-like domain-containing protein</fullName>
    </recommendedName>
</protein>
<dbReference type="OrthoDB" id="5729110at2"/>
<sequence length="345" mass="37283">MRLTAPLFILTTASVLGISMSVQAQDTSPRAAWHTQIGHGYQQLADQTKQLASQADAYCASPSDSGLTEVKTLWTNAFAAWQAVRFVDFGPIEQNTRAWKFQFWPDPKNLTASKASYWLKPERESVTAADLARDSVAIQGFPAAEYLLFDPKVTDGENALPSAPSCRLLTAIAHNLENNAAELSNDWGQLQARYLQTADYNNGTLTSAMHALEIMADWRIAAPLGVRGNGRPNPYLADAWRSGESLNMIRASLQGMADYFVPGLNALMAENDALPLAEEFSAQLNKTLGHFTGLPADITPLLQTEEGVASLNALLADVRATGQILTGPIAAKLSVVRGFNSSDGD</sequence>
<proteinExistence type="predicted"/>
<keyword evidence="2 4" id="KW-0732">Signal</keyword>
<gene>
    <name evidence="6" type="ORF">C1949_17020</name>
</gene>
<dbReference type="GO" id="GO:0030313">
    <property type="term" value="C:cell envelope"/>
    <property type="evidence" value="ECO:0007669"/>
    <property type="project" value="UniProtKB-SubCell"/>
</dbReference>
<accession>A0A2P4ERA2</accession>
<keyword evidence="7" id="KW-1185">Reference proteome</keyword>
<dbReference type="InterPro" id="IPR034984">
    <property type="entry name" value="Imelysin-like_IPPA"/>
</dbReference>
<dbReference type="Pfam" id="PF09375">
    <property type="entry name" value="Peptidase_M75"/>
    <property type="match status" value="1"/>
</dbReference>
<evidence type="ECO:0000313" key="7">
    <source>
        <dbReference type="Proteomes" id="UP000243451"/>
    </source>
</evidence>
<organism evidence="6 7">
    <name type="scientific">Halopseudomonas oceani</name>
    <dbReference type="NCBI Taxonomy" id="1708783"/>
    <lineage>
        <taxon>Bacteria</taxon>
        <taxon>Pseudomonadati</taxon>
        <taxon>Pseudomonadota</taxon>
        <taxon>Gammaproteobacteria</taxon>
        <taxon>Pseudomonadales</taxon>
        <taxon>Pseudomonadaceae</taxon>
        <taxon>Halopseudomonas</taxon>
    </lineage>
</organism>
<dbReference type="Proteomes" id="UP000243451">
    <property type="component" value="Unassembled WGS sequence"/>
</dbReference>
<evidence type="ECO:0000259" key="5">
    <source>
        <dbReference type="Pfam" id="PF09375"/>
    </source>
</evidence>
<feature type="signal peptide" evidence="4">
    <location>
        <begin position="1"/>
        <end position="24"/>
    </location>
</feature>
<comment type="caution">
    <text evidence="6">The sequence shown here is derived from an EMBL/GenBank/DDBJ whole genome shotgun (WGS) entry which is preliminary data.</text>
</comment>
<comment type="subcellular location">
    <subcellularLocation>
        <location evidence="1">Cell envelope</location>
    </subcellularLocation>
</comment>
<reference evidence="6 7" key="1">
    <citation type="submission" date="2018-01" db="EMBL/GenBank/DDBJ databases">
        <title>Draft genome of the type strain Pseudomonas oceani DSM 100277 isolated from the deep water in Okinawa trough, northwestern Pacific Ocean.</title>
        <authorList>
            <person name="Gomila M."/>
            <person name="Mulet M."/>
            <person name="Garcia-Valdes E."/>
            <person name="Lalucat J."/>
        </authorList>
    </citation>
    <scope>NUCLEOTIDE SEQUENCE [LARGE SCALE GENOMIC DNA]</scope>
    <source>
        <strain evidence="6 7">DSM 100277</strain>
    </source>
</reference>
<dbReference type="AlphaFoldDB" id="A0A2P4ERA2"/>